<evidence type="ECO:0000256" key="5">
    <source>
        <dbReference type="ARBA" id="ARBA00023242"/>
    </source>
</evidence>
<dbReference type="GO" id="GO:0005634">
    <property type="term" value="C:nucleus"/>
    <property type="evidence" value="ECO:0007669"/>
    <property type="project" value="UniProtKB-SubCell"/>
</dbReference>
<dbReference type="AlphaFoldDB" id="A0A8S0QID6"/>
<dbReference type="Pfam" id="PF02362">
    <property type="entry name" value="B3"/>
    <property type="match status" value="1"/>
</dbReference>
<dbReference type="SMART" id="SM01019">
    <property type="entry name" value="B3"/>
    <property type="match status" value="1"/>
</dbReference>
<sequence>MKKETHGRPAQDPLSPYGDDIFSSGLAIRPRNPYFVTKIWKSRQDDLYIPQETINDFQLDNLHGEMFLIDPQDRKFPVKIIRWKDERVWCRGGWKSLCAVNFLRPENTCTCEFVDGSLSIKFVRGNS</sequence>
<dbReference type="EMBL" id="CACTIH010001833">
    <property type="protein sequence ID" value="CAA2964998.1"/>
    <property type="molecule type" value="Genomic_DNA"/>
</dbReference>
<dbReference type="Proteomes" id="UP000594638">
    <property type="component" value="Unassembled WGS sequence"/>
</dbReference>
<keyword evidence="3" id="KW-0238">DNA-binding</keyword>
<comment type="caution">
    <text evidence="7">The sequence shown here is derived from an EMBL/GenBank/DDBJ whole genome shotgun (WGS) entry which is preliminary data.</text>
</comment>
<organism evidence="7 8">
    <name type="scientific">Olea europaea subsp. europaea</name>
    <dbReference type="NCBI Taxonomy" id="158383"/>
    <lineage>
        <taxon>Eukaryota</taxon>
        <taxon>Viridiplantae</taxon>
        <taxon>Streptophyta</taxon>
        <taxon>Embryophyta</taxon>
        <taxon>Tracheophyta</taxon>
        <taxon>Spermatophyta</taxon>
        <taxon>Magnoliopsida</taxon>
        <taxon>eudicotyledons</taxon>
        <taxon>Gunneridae</taxon>
        <taxon>Pentapetalae</taxon>
        <taxon>asterids</taxon>
        <taxon>lamiids</taxon>
        <taxon>Lamiales</taxon>
        <taxon>Oleaceae</taxon>
        <taxon>Oleeae</taxon>
        <taxon>Olea</taxon>
    </lineage>
</organism>
<comment type="subcellular location">
    <subcellularLocation>
        <location evidence="1">Nucleus</location>
    </subcellularLocation>
</comment>
<proteinExistence type="predicted"/>
<dbReference type="InterPro" id="IPR003340">
    <property type="entry name" value="B3_DNA-bd"/>
</dbReference>
<dbReference type="OrthoDB" id="910904at2759"/>
<evidence type="ECO:0000313" key="8">
    <source>
        <dbReference type="Proteomes" id="UP000594638"/>
    </source>
</evidence>
<evidence type="ECO:0000256" key="3">
    <source>
        <dbReference type="ARBA" id="ARBA00023125"/>
    </source>
</evidence>
<reference evidence="7 8" key="1">
    <citation type="submission" date="2019-12" db="EMBL/GenBank/DDBJ databases">
        <authorList>
            <person name="Alioto T."/>
            <person name="Alioto T."/>
            <person name="Gomez Garrido J."/>
        </authorList>
    </citation>
    <scope>NUCLEOTIDE SEQUENCE [LARGE SCALE GENOMIC DNA]</scope>
</reference>
<keyword evidence="2" id="KW-0805">Transcription regulation</keyword>
<evidence type="ECO:0000259" key="6">
    <source>
        <dbReference type="SMART" id="SM01019"/>
    </source>
</evidence>
<dbReference type="Gene3D" id="2.40.330.10">
    <property type="entry name" value="DNA-binding pseudobarrel domain"/>
    <property type="match status" value="1"/>
</dbReference>
<evidence type="ECO:0000256" key="4">
    <source>
        <dbReference type="ARBA" id="ARBA00023163"/>
    </source>
</evidence>
<evidence type="ECO:0000313" key="7">
    <source>
        <dbReference type="EMBL" id="CAA2964998.1"/>
    </source>
</evidence>
<dbReference type="Gramene" id="OE9A092451T1">
    <property type="protein sequence ID" value="OE9A092451C1"/>
    <property type="gene ID" value="OE9A092451"/>
</dbReference>
<dbReference type="SUPFAM" id="SSF101936">
    <property type="entry name" value="DNA-binding pseudobarrel domain"/>
    <property type="match status" value="1"/>
</dbReference>
<keyword evidence="5" id="KW-0539">Nucleus</keyword>
<evidence type="ECO:0000256" key="1">
    <source>
        <dbReference type="ARBA" id="ARBA00004123"/>
    </source>
</evidence>
<keyword evidence="8" id="KW-1185">Reference proteome</keyword>
<accession>A0A8S0QID6</accession>
<dbReference type="GO" id="GO:0003677">
    <property type="term" value="F:DNA binding"/>
    <property type="evidence" value="ECO:0007669"/>
    <property type="project" value="UniProtKB-KW"/>
</dbReference>
<keyword evidence="4" id="KW-0804">Transcription</keyword>
<gene>
    <name evidence="7" type="ORF">OLEA9_A092451</name>
</gene>
<dbReference type="InterPro" id="IPR015300">
    <property type="entry name" value="DNA-bd_pseudobarrel_sf"/>
</dbReference>
<name>A0A8S0QID6_OLEEU</name>
<feature type="domain" description="TF-B3" evidence="6">
    <location>
        <begin position="35"/>
        <end position="126"/>
    </location>
</feature>
<evidence type="ECO:0000256" key="2">
    <source>
        <dbReference type="ARBA" id="ARBA00023015"/>
    </source>
</evidence>
<protein>
    <submittedName>
        <fullName evidence="7">B3 domain-containing At5g60140-like</fullName>
    </submittedName>
</protein>